<feature type="domain" description="Transposase IS110-like N-terminal" evidence="1">
    <location>
        <begin position="6"/>
        <end position="63"/>
    </location>
</feature>
<comment type="caution">
    <text evidence="3">The sequence shown here is derived from an EMBL/GenBank/DDBJ whole genome shotgun (WGS) entry which is preliminary data.</text>
</comment>
<gene>
    <name evidence="3" type="ORF">DQQ10_27725</name>
</gene>
<feature type="non-terminal residue" evidence="3">
    <location>
        <position position="1"/>
    </location>
</feature>
<evidence type="ECO:0000259" key="1">
    <source>
        <dbReference type="Pfam" id="PF01548"/>
    </source>
</evidence>
<organism evidence="3 4">
    <name type="scientific">Pseudochryseolinea flava</name>
    <dbReference type="NCBI Taxonomy" id="2059302"/>
    <lineage>
        <taxon>Bacteria</taxon>
        <taxon>Pseudomonadati</taxon>
        <taxon>Bacteroidota</taxon>
        <taxon>Cytophagia</taxon>
        <taxon>Cytophagales</taxon>
        <taxon>Fulvivirgaceae</taxon>
        <taxon>Pseudochryseolinea</taxon>
    </lineage>
</organism>
<dbReference type="InterPro" id="IPR047650">
    <property type="entry name" value="Transpos_IS110"/>
</dbReference>
<evidence type="ECO:0000313" key="3">
    <source>
        <dbReference type="EMBL" id="RAV97554.1"/>
    </source>
</evidence>
<keyword evidence="4" id="KW-1185">Reference proteome</keyword>
<dbReference type="Pfam" id="PF01548">
    <property type="entry name" value="DEDD_Tnp_IS110"/>
    <property type="match status" value="1"/>
</dbReference>
<dbReference type="InterPro" id="IPR002525">
    <property type="entry name" value="Transp_IS110-like_N"/>
</dbReference>
<accession>A0A364XTQ8</accession>
<dbReference type="NCBIfam" id="NF033542">
    <property type="entry name" value="transpos_IS110"/>
    <property type="match status" value="1"/>
</dbReference>
<dbReference type="GO" id="GO:0004803">
    <property type="term" value="F:transposase activity"/>
    <property type="evidence" value="ECO:0007669"/>
    <property type="project" value="InterPro"/>
</dbReference>
<name>A0A364XTQ8_9BACT</name>
<feature type="non-terminal residue" evidence="3">
    <location>
        <position position="248"/>
    </location>
</feature>
<dbReference type="InterPro" id="IPR003346">
    <property type="entry name" value="Transposase_20"/>
</dbReference>
<sequence length="248" mass="29027">TSDKDASSKTDPVDSRKIAKALRANLLTSIHVPDIVTQGDRQLFRYRKKLLADLTRVKNRIKDKFLFTGITIPDQYDNANWSKAFIRWIRNAQFPDTSTKLTVTRLLEQYEFLRRHFLNVSIEVRKLQRTSRYKTQAKLLRSIPGIGPLTTVELLCEIEDIHRFENFKKFNGFIGFRPYSHSSGEHDWKGALTYRRHRSLRSSLVECAWSAIQKDPVMSQRYNELKQRLTGKRAIIVIARKLISRIYA</sequence>
<protein>
    <submittedName>
        <fullName evidence="3">IS110 family transposase</fullName>
    </submittedName>
</protein>
<dbReference type="EMBL" id="QMFY01000048">
    <property type="protein sequence ID" value="RAV97554.1"/>
    <property type="molecule type" value="Genomic_DNA"/>
</dbReference>
<dbReference type="GO" id="GO:0003677">
    <property type="term" value="F:DNA binding"/>
    <property type="evidence" value="ECO:0007669"/>
    <property type="project" value="InterPro"/>
</dbReference>
<dbReference type="OrthoDB" id="964423at2"/>
<dbReference type="RefSeq" id="WP_112750207.1">
    <property type="nucleotide sequence ID" value="NZ_QMFY01000048.1"/>
</dbReference>
<dbReference type="Proteomes" id="UP000251889">
    <property type="component" value="Unassembled WGS sequence"/>
</dbReference>
<dbReference type="PANTHER" id="PTHR33055:SF13">
    <property type="entry name" value="TRANSPOSASE"/>
    <property type="match status" value="1"/>
</dbReference>
<dbReference type="PANTHER" id="PTHR33055">
    <property type="entry name" value="TRANSPOSASE FOR INSERTION SEQUENCE ELEMENT IS1111A"/>
    <property type="match status" value="1"/>
</dbReference>
<evidence type="ECO:0000313" key="4">
    <source>
        <dbReference type="Proteomes" id="UP000251889"/>
    </source>
</evidence>
<proteinExistence type="predicted"/>
<feature type="domain" description="Transposase IS116/IS110/IS902 C-terminal" evidence="2">
    <location>
        <begin position="137"/>
        <end position="222"/>
    </location>
</feature>
<dbReference type="GO" id="GO:0006313">
    <property type="term" value="P:DNA transposition"/>
    <property type="evidence" value="ECO:0007669"/>
    <property type="project" value="InterPro"/>
</dbReference>
<dbReference type="AlphaFoldDB" id="A0A364XTQ8"/>
<reference evidence="3 4" key="1">
    <citation type="submission" date="2018-06" db="EMBL/GenBank/DDBJ databases">
        <title>Chryseolinea flavus sp. nov., a member of the phylum Bacteroidetes isolated from soil.</title>
        <authorList>
            <person name="Li Y."/>
            <person name="Wang J."/>
        </authorList>
    </citation>
    <scope>NUCLEOTIDE SEQUENCE [LARGE SCALE GENOMIC DNA]</scope>
    <source>
        <strain evidence="3 4">SDU1-6</strain>
    </source>
</reference>
<dbReference type="Pfam" id="PF02371">
    <property type="entry name" value="Transposase_20"/>
    <property type="match status" value="1"/>
</dbReference>
<evidence type="ECO:0000259" key="2">
    <source>
        <dbReference type="Pfam" id="PF02371"/>
    </source>
</evidence>